<proteinExistence type="predicted"/>
<organism evidence="17 18">
    <name type="scientific">Gambusia affinis</name>
    <name type="common">Western mosquitofish</name>
    <name type="synonym">Heterandria affinis</name>
    <dbReference type="NCBI Taxonomy" id="33528"/>
    <lineage>
        <taxon>Eukaryota</taxon>
        <taxon>Metazoa</taxon>
        <taxon>Chordata</taxon>
        <taxon>Craniata</taxon>
        <taxon>Vertebrata</taxon>
        <taxon>Euteleostomi</taxon>
        <taxon>Actinopterygii</taxon>
        <taxon>Neopterygii</taxon>
        <taxon>Teleostei</taxon>
        <taxon>Neoteleostei</taxon>
        <taxon>Acanthomorphata</taxon>
        <taxon>Ovalentaria</taxon>
        <taxon>Atherinomorphae</taxon>
        <taxon>Cyprinodontiformes</taxon>
        <taxon>Poeciliidae</taxon>
        <taxon>Poeciliinae</taxon>
        <taxon>Gambusia</taxon>
    </lineage>
</organism>
<name>A0A315VMW2_GAMAF</name>
<sequence>MYSIGKDKLQKTPPSLSDPDPAPLAPPPCWVNLRSPDEASLVANAVDFRRQMGKVKLLLATPPHLTVYRFETEMDSYGTDSDRDMVSFQLLSVSVDTVGIFFRETLSFTDIACSTAKHRVTAEVTAPQELPSVSTLHISGSWCSATTGEVKMVDRLANSEANSKRIGLVESCFGAAGQPLAIPGRVLIGEGVLTKLCRKKPKARQFFLFNDILVYGNIVIQKKKYNKQHIIPLEGVTIDTVPDDGELRNGWLIKTPTKSFAVYAATATEKSEWMNHIGKCVRELLQKSGKSPTGEHAAVWVPDSEATVCMRCKKVKFTPVSRRHHCRKCGYVVCGPCSEKKFLLPSQSSKPVRVCEHCYGMLSGSLGRQSESMSRSGANFNNNTLSDDDDDDDSRYLSMNLNDGFPPGRIKFLKQFVLK</sequence>
<dbReference type="Gene3D" id="3.30.40.10">
    <property type="entry name" value="Zinc/RING finger domain, C3HC4 (zinc finger)"/>
    <property type="match status" value="1"/>
</dbReference>
<dbReference type="Gene3D" id="2.30.29.30">
    <property type="entry name" value="Pleckstrin-homology domain (PH domain)/Phosphotyrosine-binding domain (PTB)"/>
    <property type="match status" value="1"/>
</dbReference>
<dbReference type="PANTHER" id="PTHR46280">
    <property type="entry name" value="PLECKSTRIN HOMOLOGY DOMAIN-CONTAINING FAMILY F MEMBER 2-RELATED"/>
    <property type="match status" value="1"/>
</dbReference>
<evidence type="ECO:0000256" key="4">
    <source>
        <dbReference type="ARBA" id="ARBA00022723"/>
    </source>
</evidence>
<dbReference type="SMART" id="SM00064">
    <property type="entry name" value="FYVE"/>
    <property type="match status" value="1"/>
</dbReference>
<keyword evidence="8" id="KW-0862">Zinc</keyword>
<evidence type="ECO:0000256" key="7">
    <source>
        <dbReference type="ARBA" id="ARBA00022824"/>
    </source>
</evidence>
<keyword evidence="9" id="KW-0653">Protein transport</keyword>
<keyword evidence="4" id="KW-0479">Metal-binding</keyword>
<dbReference type="GO" id="GO:0035091">
    <property type="term" value="F:phosphatidylinositol binding"/>
    <property type="evidence" value="ECO:0007669"/>
    <property type="project" value="TreeGrafter"/>
</dbReference>
<accession>A0A315VMW2</accession>
<dbReference type="PROSITE" id="PS50178">
    <property type="entry name" value="ZF_FYVE"/>
    <property type="match status" value="1"/>
</dbReference>
<evidence type="ECO:0000256" key="5">
    <source>
        <dbReference type="ARBA" id="ARBA00022753"/>
    </source>
</evidence>
<dbReference type="Proteomes" id="UP000250572">
    <property type="component" value="Unassembled WGS sequence"/>
</dbReference>
<evidence type="ECO:0000256" key="1">
    <source>
        <dbReference type="ARBA" id="ARBA00004220"/>
    </source>
</evidence>
<dbReference type="InterPro" id="IPR051765">
    <property type="entry name" value="PH_domain-containing_F"/>
</dbReference>
<dbReference type="AlphaFoldDB" id="A0A315VMW2"/>
<dbReference type="PROSITE" id="PS50003">
    <property type="entry name" value="PH_DOMAIN"/>
    <property type="match status" value="1"/>
</dbReference>
<evidence type="ECO:0000313" key="18">
    <source>
        <dbReference type="Proteomes" id="UP000250572"/>
    </source>
</evidence>
<dbReference type="EMBL" id="NHOQ01001373">
    <property type="protein sequence ID" value="PWA24925.1"/>
    <property type="molecule type" value="Genomic_DNA"/>
</dbReference>
<dbReference type="GO" id="GO:0008333">
    <property type="term" value="P:endosome to lysosome transport"/>
    <property type="evidence" value="ECO:0007669"/>
    <property type="project" value="TreeGrafter"/>
</dbReference>
<gene>
    <name evidence="17" type="ORF">CCH79_00015456</name>
</gene>
<evidence type="ECO:0000256" key="13">
    <source>
        <dbReference type="PROSITE-ProRule" id="PRU00091"/>
    </source>
</evidence>
<feature type="compositionally biased region" description="Polar residues" evidence="14">
    <location>
        <begin position="366"/>
        <end position="385"/>
    </location>
</feature>
<feature type="region of interest" description="Disordered" evidence="14">
    <location>
        <begin position="366"/>
        <end position="387"/>
    </location>
</feature>
<dbReference type="GO" id="GO:0015031">
    <property type="term" value="P:protein transport"/>
    <property type="evidence" value="ECO:0007669"/>
    <property type="project" value="UniProtKB-KW"/>
</dbReference>
<evidence type="ECO:0000256" key="8">
    <source>
        <dbReference type="ARBA" id="ARBA00022833"/>
    </source>
</evidence>
<evidence type="ECO:0000259" key="16">
    <source>
        <dbReference type="PROSITE" id="PS50178"/>
    </source>
</evidence>
<evidence type="ECO:0000256" key="6">
    <source>
        <dbReference type="ARBA" id="ARBA00022771"/>
    </source>
</evidence>
<feature type="domain" description="FYVE-type" evidence="16">
    <location>
        <begin position="303"/>
        <end position="363"/>
    </location>
</feature>
<dbReference type="FunFam" id="2.30.29.30:FF:000167">
    <property type="entry name" value="Pleckstrin homology domain-containing family F member 2"/>
    <property type="match status" value="1"/>
</dbReference>
<keyword evidence="3" id="KW-0813">Transport</keyword>
<keyword evidence="5" id="KW-0967">Endosome</keyword>
<protein>
    <recommendedName>
        <fullName evidence="12">Pleckstrin homology domain-containing family F member 2</fullName>
    </recommendedName>
</protein>
<dbReference type="PANTHER" id="PTHR46280:SF1">
    <property type="entry name" value="PLECKSTRIN HOMOLOGY DOMAIN-CONTAINING FAMILY F MEMBER 2"/>
    <property type="match status" value="1"/>
</dbReference>
<dbReference type="GO" id="GO:0008270">
    <property type="term" value="F:zinc ion binding"/>
    <property type="evidence" value="ECO:0007669"/>
    <property type="project" value="UniProtKB-KW"/>
</dbReference>
<dbReference type="CDD" id="cd15755">
    <property type="entry name" value="FYVE_PKHF2"/>
    <property type="match status" value="1"/>
</dbReference>
<evidence type="ECO:0000259" key="15">
    <source>
        <dbReference type="PROSITE" id="PS50003"/>
    </source>
</evidence>
<dbReference type="Pfam" id="PF00169">
    <property type="entry name" value="PH"/>
    <property type="match status" value="1"/>
</dbReference>
<keyword evidence="6 13" id="KW-0863">Zinc-finger</keyword>
<dbReference type="STRING" id="33528.ENSGAFP00000032154"/>
<comment type="function">
    <text evidence="11">May play a role in early endosome fusion upstream of RAB5, hence regulating receptor trafficking and fluid-phase transport. Enhances cellular sensitivity to TNF-induced apoptosis.</text>
</comment>
<feature type="region of interest" description="Disordered" evidence="14">
    <location>
        <begin position="1"/>
        <end position="24"/>
    </location>
</feature>
<dbReference type="GO" id="GO:0007032">
    <property type="term" value="P:endosome organization"/>
    <property type="evidence" value="ECO:0007669"/>
    <property type="project" value="TreeGrafter"/>
</dbReference>
<dbReference type="InterPro" id="IPR011011">
    <property type="entry name" value="Znf_FYVE_PHD"/>
</dbReference>
<dbReference type="InterPro" id="IPR011993">
    <property type="entry name" value="PH-like_dom_sf"/>
</dbReference>
<dbReference type="SUPFAM" id="SSF57903">
    <property type="entry name" value="FYVE/PHD zinc finger"/>
    <property type="match status" value="1"/>
</dbReference>
<dbReference type="SUPFAM" id="SSF50729">
    <property type="entry name" value="PH domain-like"/>
    <property type="match status" value="1"/>
</dbReference>
<keyword evidence="7" id="KW-0256">Endoplasmic reticulum</keyword>
<dbReference type="Pfam" id="PF01363">
    <property type="entry name" value="FYVE"/>
    <property type="match status" value="1"/>
</dbReference>
<dbReference type="CDD" id="cd01218">
    <property type="entry name" value="PH_Phafin2-like"/>
    <property type="match status" value="1"/>
</dbReference>
<evidence type="ECO:0000256" key="2">
    <source>
        <dbReference type="ARBA" id="ARBA00004240"/>
    </source>
</evidence>
<dbReference type="InterPro" id="IPR047966">
    <property type="entry name" value="PLEKHF2_FYVE"/>
</dbReference>
<comment type="caution">
    <text evidence="17">The sequence shown here is derived from an EMBL/GenBank/DDBJ whole genome shotgun (WGS) entry which is preliminary data.</text>
</comment>
<feature type="compositionally biased region" description="Basic and acidic residues" evidence="14">
    <location>
        <begin position="1"/>
        <end position="10"/>
    </location>
</feature>
<dbReference type="InterPro" id="IPR013083">
    <property type="entry name" value="Znf_RING/FYVE/PHD"/>
</dbReference>
<reference evidence="17 18" key="1">
    <citation type="journal article" date="2018" name="G3 (Bethesda)">
        <title>A High-Quality Reference Genome for the Invasive Mosquitofish Gambusia affinis Using a Chicago Library.</title>
        <authorList>
            <person name="Hoffberg S.L."/>
            <person name="Troendle N.J."/>
            <person name="Glenn T.C."/>
            <person name="Mahmud O."/>
            <person name="Louha S."/>
            <person name="Chalopin D."/>
            <person name="Bennetzen J.L."/>
            <person name="Mauricio R."/>
        </authorList>
    </citation>
    <scope>NUCLEOTIDE SEQUENCE [LARGE SCALE GENOMIC DNA]</scope>
    <source>
        <strain evidence="17">NE01/NJP1002.9</strain>
        <tissue evidence="17">Muscle</tissue>
    </source>
</reference>
<dbReference type="InterPro" id="IPR017455">
    <property type="entry name" value="Znf_FYVE-rel"/>
</dbReference>
<dbReference type="InterPro" id="IPR001849">
    <property type="entry name" value="PH_domain"/>
</dbReference>
<feature type="domain" description="PH" evidence="15">
    <location>
        <begin position="186"/>
        <end position="282"/>
    </location>
</feature>
<evidence type="ECO:0000313" key="17">
    <source>
        <dbReference type="EMBL" id="PWA24925.1"/>
    </source>
</evidence>
<dbReference type="GO" id="GO:0031901">
    <property type="term" value="C:early endosome membrane"/>
    <property type="evidence" value="ECO:0007669"/>
    <property type="project" value="UniProtKB-SubCell"/>
</dbReference>
<comment type="subcellular location">
    <subcellularLocation>
        <location evidence="1">Early endosome membrane</location>
        <topology evidence="1">Peripheral membrane protein</topology>
    </subcellularLocation>
    <subcellularLocation>
        <location evidence="2">Endoplasmic reticulum</location>
    </subcellularLocation>
</comment>
<keyword evidence="10" id="KW-0472">Membrane</keyword>
<evidence type="ECO:0000256" key="12">
    <source>
        <dbReference type="ARBA" id="ARBA00068859"/>
    </source>
</evidence>
<dbReference type="InterPro" id="IPR000306">
    <property type="entry name" value="Znf_FYVE"/>
</dbReference>
<dbReference type="InterPro" id="IPR037871">
    <property type="entry name" value="PH_Phafin"/>
</dbReference>
<dbReference type="GO" id="GO:0005783">
    <property type="term" value="C:endoplasmic reticulum"/>
    <property type="evidence" value="ECO:0007669"/>
    <property type="project" value="UniProtKB-SubCell"/>
</dbReference>
<evidence type="ECO:0000256" key="3">
    <source>
        <dbReference type="ARBA" id="ARBA00022448"/>
    </source>
</evidence>
<evidence type="ECO:0000256" key="14">
    <source>
        <dbReference type="SAM" id="MobiDB-lite"/>
    </source>
</evidence>
<keyword evidence="18" id="KW-1185">Reference proteome</keyword>
<dbReference type="FunFam" id="3.30.40.10:FF:000212">
    <property type="entry name" value="pleckstrin homology domain-containing family F member 2"/>
    <property type="match status" value="1"/>
</dbReference>
<evidence type="ECO:0000256" key="9">
    <source>
        <dbReference type="ARBA" id="ARBA00022927"/>
    </source>
</evidence>
<dbReference type="SMART" id="SM00233">
    <property type="entry name" value="PH"/>
    <property type="match status" value="1"/>
</dbReference>
<evidence type="ECO:0000256" key="10">
    <source>
        <dbReference type="ARBA" id="ARBA00023136"/>
    </source>
</evidence>
<evidence type="ECO:0000256" key="11">
    <source>
        <dbReference type="ARBA" id="ARBA00056074"/>
    </source>
</evidence>